<accession>A0A9W7DPP5</accession>
<evidence type="ECO:0000313" key="2">
    <source>
        <dbReference type="Proteomes" id="UP001165082"/>
    </source>
</evidence>
<dbReference type="OrthoDB" id="198891at2759"/>
<comment type="caution">
    <text evidence="1">The sequence shown here is derived from an EMBL/GenBank/DDBJ whole genome shotgun (WGS) entry which is preliminary data.</text>
</comment>
<keyword evidence="2" id="KW-1185">Reference proteome</keyword>
<dbReference type="EMBL" id="BRXZ01001984">
    <property type="protein sequence ID" value="GMH51544.1"/>
    <property type="molecule type" value="Genomic_DNA"/>
</dbReference>
<gene>
    <name evidence="1" type="ORF">TrRE_jg6305</name>
</gene>
<name>A0A9W7DPP5_9STRA</name>
<protein>
    <submittedName>
        <fullName evidence="1">Uncharacterized protein</fullName>
    </submittedName>
</protein>
<organism evidence="1 2">
    <name type="scientific">Triparma retinervis</name>
    <dbReference type="NCBI Taxonomy" id="2557542"/>
    <lineage>
        <taxon>Eukaryota</taxon>
        <taxon>Sar</taxon>
        <taxon>Stramenopiles</taxon>
        <taxon>Ochrophyta</taxon>
        <taxon>Bolidophyceae</taxon>
        <taxon>Parmales</taxon>
        <taxon>Triparmaceae</taxon>
        <taxon>Triparma</taxon>
    </lineage>
</organism>
<dbReference type="AlphaFoldDB" id="A0A9W7DPP5"/>
<reference evidence="1" key="1">
    <citation type="submission" date="2022-07" db="EMBL/GenBank/DDBJ databases">
        <title>Genome analysis of Parmales, a sister group of diatoms, reveals the evolutionary specialization of diatoms from phago-mixotrophs to photoautotrophs.</title>
        <authorList>
            <person name="Ban H."/>
            <person name="Sato S."/>
            <person name="Yoshikawa S."/>
            <person name="Kazumasa Y."/>
            <person name="Nakamura Y."/>
            <person name="Ichinomiya M."/>
            <person name="Saitoh K."/>
            <person name="Sato N."/>
            <person name="Blanc-Mathieu R."/>
            <person name="Endo H."/>
            <person name="Kuwata A."/>
            <person name="Ogata H."/>
        </authorList>
    </citation>
    <scope>NUCLEOTIDE SEQUENCE</scope>
</reference>
<dbReference type="Proteomes" id="UP001165082">
    <property type="component" value="Unassembled WGS sequence"/>
</dbReference>
<proteinExistence type="predicted"/>
<sequence>MLKGTYDGEIERQIFSHRDPHHADEFSAARTETFELIRDFLETRESVIQRQRSRTPLGSLGTAQMGSTEEEGFAKLCLRRRMEMKKETEEHPKHLLTLLSHIDNNISKLQETLLALASKFVSTTSQSPPSDALPPLVHHDEGMTLITNRLLLWEKLRESVGAVNEL</sequence>
<evidence type="ECO:0000313" key="1">
    <source>
        <dbReference type="EMBL" id="GMH51544.1"/>
    </source>
</evidence>